<protein>
    <submittedName>
        <fullName evidence="2">Uncharacterized protein</fullName>
    </submittedName>
</protein>
<gene>
    <name evidence="2" type="ORF">FB472_1033</name>
</gene>
<dbReference type="Proteomes" id="UP000316560">
    <property type="component" value="Unassembled WGS sequence"/>
</dbReference>
<reference evidence="2 3" key="1">
    <citation type="submission" date="2019-06" db="EMBL/GenBank/DDBJ databases">
        <title>Sequencing the genomes of 1000 actinobacteria strains.</title>
        <authorList>
            <person name="Klenk H.-P."/>
        </authorList>
    </citation>
    <scope>NUCLEOTIDE SEQUENCE [LARGE SCALE GENOMIC DNA]</scope>
    <source>
        <strain evidence="2 3">DSM 21947</strain>
    </source>
</reference>
<sequence>MVSITDTRDARSHGLAPPSRACTKVSDMTTSERPKVRLSKSYVGVEPTLGSNSSGSAIGLLAKLAKPVCETELKTTLRGTTGMRERALNTLINTTEKDTTTWPTT</sequence>
<evidence type="ECO:0000313" key="3">
    <source>
        <dbReference type="Proteomes" id="UP000316560"/>
    </source>
</evidence>
<evidence type="ECO:0000256" key="1">
    <source>
        <dbReference type="SAM" id="MobiDB-lite"/>
    </source>
</evidence>
<feature type="region of interest" description="Disordered" evidence="1">
    <location>
        <begin position="1"/>
        <end position="33"/>
    </location>
</feature>
<comment type="caution">
    <text evidence="2">The sequence shown here is derived from an EMBL/GenBank/DDBJ whole genome shotgun (WGS) entry which is preliminary data.</text>
</comment>
<feature type="compositionally biased region" description="Basic and acidic residues" evidence="1">
    <location>
        <begin position="1"/>
        <end position="12"/>
    </location>
</feature>
<dbReference type="AlphaFoldDB" id="A0A8H2PY83"/>
<proteinExistence type="predicted"/>
<keyword evidence="3" id="KW-1185">Reference proteome</keyword>
<name>A0A8H2PY83_9MICO</name>
<evidence type="ECO:0000313" key="2">
    <source>
        <dbReference type="EMBL" id="TQO19478.1"/>
    </source>
</evidence>
<organism evidence="2 3">
    <name type="scientific">Rhodoglobus vestalii</name>
    <dbReference type="NCBI Taxonomy" id="193384"/>
    <lineage>
        <taxon>Bacteria</taxon>
        <taxon>Bacillati</taxon>
        <taxon>Actinomycetota</taxon>
        <taxon>Actinomycetes</taxon>
        <taxon>Micrococcales</taxon>
        <taxon>Microbacteriaceae</taxon>
        <taxon>Rhodoglobus</taxon>
    </lineage>
</organism>
<dbReference type="EMBL" id="VFRA01000001">
    <property type="protein sequence ID" value="TQO19478.1"/>
    <property type="molecule type" value="Genomic_DNA"/>
</dbReference>
<accession>A0A8H2PY83</accession>